<comment type="caution">
    <text evidence="3">The sequence shown here is derived from an EMBL/GenBank/DDBJ whole genome shotgun (WGS) entry which is preliminary data.</text>
</comment>
<keyword evidence="3" id="KW-0282">Flagellum</keyword>
<dbReference type="InterPro" id="IPR006135">
    <property type="entry name" value="T3SS_substrate_exporter"/>
</dbReference>
<dbReference type="Pfam" id="PF01312">
    <property type="entry name" value="Bac_export_2"/>
    <property type="match status" value="1"/>
</dbReference>
<gene>
    <name evidence="3" type="primary">flhB</name>
    <name evidence="3" type="ORF">GKE73_05960</name>
</gene>
<dbReference type="GO" id="GO:0005886">
    <property type="term" value="C:plasma membrane"/>
    <property type="evidence" value="ECO:0007669"/>
    <property type="project" value="TreeGrafter"/>
</dbReference>
<dbReference type="Gene3D" id="6.10.250.2080">
    <property type="match status" value="1"/>
</dbReference>
<dbReference type="Gene3D" id="3.40.1690.10">
    <property type="entry name" value="secretion proteins EscU"/>
    <property type="match status" value="1"/>
</dbReference>
<dbReference type="Proteomes" id="UP000446658">
    <property type="component" value="Unassembled WGS sequence"/>
</dbReference>
<evidence type="ECO:0000313" key="3">
    <source>
        <dbReference type="EMBL" id="MTD32929.1"/>
    </source>
</evidence>
<evidence type="ECO:0000313" key="4">
    <source>
        <dbReference type="Proteomes" id="UP000446658"/>
    </source>
</evidence>
<keyword evidence="2" id="KW-1133">Transmembrane helix</keyword>
<dbReference type="AlphaFoldDB" id="A0A844GBB8"/>
<dbReference type="EMBL" id="WLYX01000001">
    <property type="protein sequence ID" value="MTD32929.1"/>
    <property type="molecule type" value="Genomic_DNA"/>
</dbReference>
<feature type="transmembrane region" description="Helical" evidence="2">
    <location>
        <begin position="97"/>
        <end position="121"/>
    </location>
</feature>
<feature type="transmembrane region" description="Helical" evidence="2">
    <location>
        <begin position="142"/>
        <end position="163"/>
    </location>
</feature>
<dbReference type="PANTHER" id="PTHR30531:SF12">
    <property type="entry name" value="FLAGELLAR BIOSYNTHETIC PROTEIN FLHB"/>
    <property type="match status" value="1"/>
</dbReference>
<dbReference type="InterPro" id="IPR029025">
    <property type="entry name" value="T3SS_substrate_exporter_C"/>
</dbReference>
<keyword evidence="3" id="KW-0966">Cell projection</keyword>
<name>A0A844GBB8_9NEIS</name>
<dbReference type="PANTHER" id="PTHR30531">
    <property type="entry name" value="FLAGELLAR BIOSYNTHETIC PROTEIN FLHB"/>
    <property type="match status" value="1"/>
</dbReference>
<keyword evidence="3" id="KW-0969">Cilium</keyword>
<evidence type="ECO:0000256" key="1">
    <source>
        <dbReference type="ARBA" id="ARBA00010690"/>
    </source>
</evidence>
<accession>A0A844GBB8</accession>
<comment type="similarity">
    <text evidence="1">Belongs to the type III secretion exporter family.</text>
</comment>
<protein>
    <submittedName>
        <fullName evidence="3">Flagellar type III secretion system protein FlhB</fullName>
    </submittedName>
</protein>
<keyword evidence="2" id="KW-0812">Transmembrane</keyword>
<feature type="transmembrane region" description="Helical" evidence="2">
    <location>
        <begin position="33"/>
        <end position="54"/>
    </location>
</feature>
<reference evidence="3 4" key="1">
    <citation type="submission" date="2019-11" db="EMBL/GenBank/DDBJ databases">
        <title>Draft genome sequence of Paludibacterium sp. dN18-1.</title>
        <authorList>
            <person name="Im W.-T."/>
        </authorList>
    </citation>
    <scope>NUCLEOTIDE SEQUENCE [LARGE SCALE GENOMIC DNA]</scope>
    <source>
        <strain evidence="4">dN 18-1</strain>
    </source>
</reference>
<keyword evidence="4" id="KW-1185">Reference proteome</keyword>
<organism evidence="3 4">
    <name type="scientific">Paludibacterium denitrificans</name>
    <dbReference type="NCBI Taxonomy" id="2675226"/>
    <lineage>
        <taxon>Bacteria</taxon>
        <taxon>Pseudomonadati</taxon>
        <taxon>Pseudomonadota</taxon>
        <taxon>Betaproteobacteria</taxon>
        <taxon>Neisseriales</taxon>
        <taxon>Chromobacteriaceae</taxon>
        <taxon>Paludibacterium</taxon>
    </lineage>
</organism>
<keyword evidence="2" id="KW-0472">Membrane</keyword>
<proteinExistence type="inferred from homology"/>
<dbReference type="GO" id="GO:0009306">
    <property type="term" value="P:protein secretion"/>
    <property type="evidence" value="ECO:0007669"/>
    <property type="project" value="InterPro"/>
</dbReference>
<feature type="transmembrane region" description="Helical" evidence="2">
    <location>
        <begin position="193"/>
        <end position="216"/>
    </location>
</feature>
<dbReference type="SUPFAM" id="SSF160544">
    <property type="entry name" value="EscU C-terminal domain-like"/>
    <property type="match status" value="1"/>
</dbReference>
<sequence length="379" mass="42502">MAETTSGDKTEKASQQKLRKARDNGQVIRSRDVATAIGIVVGLKLLLIVLPDWLQAFRSLFILSLANLHGDGGFDNAWSILFPASLWLLPKMLLPLFAIPVCIIIGSLIPGGWVFSTGHLLPRFNRLSPINFFERAFSTKNASQVGISLLKSVLIGLVLWYVVQANITSFLRLQRLPLGEAIVRCADLTLNAVLLLSMVFVVLALIDVPLQALLFLREQRMSKQEIKEEYKNSEGRPEVRQRIRQIQRQLAQRSIRKAVPTADVVIVNPTHYAVALKYDEERAEAPYVVAKGVDEMAFYIRQLATDHHVEVIALPPLARAIYNTSQVQQQIPAALYQAVAAVLTYVLQIQAFREGRRQLQPDLPTHYAIPEDFLTARQP</sequence>
<evidence type="ECO:0000256" key="2">
    <source>
        <dbReference type="SAM" id="Phobius"/>
    </source>
</evidence>
<dbReference type="PRINTS" id="PR00950">
    <property type="entry name" value="TYPE3IMSPROT"/>
</dbReference>